<sequence length="143" mass="16466">MDRQIALIRSAQVGNSPFRDCVRALWVTEGLRWFTKGLSARLLQTGIFSFWLMLIYEPYSIVLIGHVKSHCFAVQLYAFDQGSVDDGTAFEILQRIRLSASQQLIRRFVGWPEQSTTLLGSQSECRIVHSVVYRSLIHFIRDE</sequence>
<dbReference type="SUPFAM" id="SSF103506">
    <property type="entry name" value="Mitochondrial carrier"/>
    <property type="match status" value="1"/>
</dbReference>
<gene>
    <name evidence="4" type="ORF">EG68_08695</name>
</gene>
<evidence type="ECO:0000256" key="2">
    <source>
        <dbReference type="ARBA" id="ARBA00022692"/>
    </source>
</evidence>
<evidence type="ECO:0000313" key="4">
    <source>
        <dbReference type="EMBL" id="KAF7255097.1"/>
    </source>
</evidence>
<dbReference type="AlphaFoldDB" id="A0A8S9YW12"/>
<name>A0A8S9YW12_9TREM</name>
<reference evidence="4" key="1">
    <citation type="submission" date="2019-07" db="EMBL/GenBank/DDBJ databases">
        <title>Annotation for the trematode Paragonimus miyazaki's.</title>
        <authorList>
            <person name="Choi Y.-J."/>
        </authorList>
    </citation>
    <scope>NUCLEOTIDE SEQUENCE</scope>
    <source>
        <strain evidence="4">Japan</strain>
    </source>
</reference>
<evidence type="ECO:0000256" key="1">
    <source>
        <dbReference type="ARBA" id="ARBA00004370"/>
    </source>
</evidence>
<keyword evidence="5" id="KW-1185">Reference proteome</keyword>
<dbReference type="GO" id="GO:0016020">
    <property type="term" value="C:membrane"/>
    <property type="evidence" value="ECO:0007669"/>
    <property type="project" value="UniProtKB-SubCell"/>
</dbReference>
<accession>A0A8S9YW12</accession>
<dbReference type="Proteomes" id="UP000822476">
    <property type="component" value="Unassembled WGS sequence"/>
</dbReference>
<comment type="caution">
    <text evidence="4">The sequence shown here is derived from an EMBL/GenBank/DDBJ whole genome shotgun (WGS) entry which is preliminary data.</text>
</comment>
<dbReference type="InterPro" id="IPR023395">
    <property type="entry name" value="MCP_dom_sf"/>
</dbReference>
<keyword evidence="2" id="KW-0812">Transmembrane</keyword>
<protein>
    <submittedName>
        <fullName evidence="4">Uncharacterized protein</fullName>
    </submittedName>
</protein>
<proteinExistence type="predicted"/>
<keyword evidence="3" id="KW-0472">Membrane</keyword>
<comment type="subcellular location">
    <subcellularLocation>
        <location evidence="1">Membrane</location>
    </subcellularLocation>
</comment>
<dbReference type="EMBL" id="JTDE01004313">
    <property type="protein sequence ID" value="KAF7255097.1"/>
    <property type="molecule type" value="Genomic_DNA"/>
</dbReference>
<evidence type="ECO:0000313" key="5">
    <source>
        <dbReference type="Proteomes" id="UP000822476"/>
    </source>
</evidence>
<dbReference type="Gene3D" id="1.50.40.10">
    <property type="entry name" value="Mitochondrial carrier domain"/>
    <property type="match status" value="1"/>
</dbReference>
<organism evidence="4 5">
    <name type="scientific">Paragonimus skrjabini miyazakii</name>
    <dbReference type="NCBI Taxonomy" id="59628"/>
    <lineage>
        <taxon>Eukaryota</taxon>
        <taxon>Metazoa</taxon>
        <taxon>Spiralia</taxon>
        <taxon>Lophotrochozoa</taxon>
        <taxon>Platyhelminthes</taxon>
        <taxon>Trematoda</taxon>
        <taxon>Digenea</taxon>
        <taxon>Plagiorchiida</taxon>
        <taxon>Troglotremata</taxon>
        <taxon>Troglotrematidae</taxon>
        <taxon>Paragonimus</taxon>
    </lineage>
</organism>
<evidence type="ECO:0000256" key="3">
    <source>
        <dbReference type="ARBA" id="ARBA00023136"/>
    </source>
</evidence>
<dbReference type="OrthoDB" id="250329at2759"/>